<feature type="region of interest" description="Disordered" evidence="9">
    <location>
        <begin position="53"/>
        <end position="75"/>
    </location>
</feature>
<dbReference type="EMBL" id="ABJB010657240">
    <property type="status" value="NOT_ANNOTATED_CDS"/>
    <property type="molecule type" value="Genomic_DNA"/>
</dbReference>
<keyword evidence="6" id="KW-0238">DNA-binding</keyword>
<protein>
    <submittedName>
        <fullName evidence="11 12">Zinc finger protein, putative</fullName>
    </submittedName>
</protein>
<dbReference type="Gene3D" id="3.30.160.60">
    <property type="entry name" value="Classic Zinc Finger"/>
    <property type="match status" value="3"/>
</dbReference>
<gene>
    <name evidence="11" type="ORF">IscW_ISCW019862</name>
</gene>
<reference evidence="11 13" key="1">
    <citation type="submission" date="2008-03" db="EMBL/GenBank/DDBJ databases">
        <title>Annotation of Ixodes scapularis.</title>
        <authorList>
            <consortium name="Ixodes scapularis Genome Project Consortium"/>
            <person name="Caler E."/>
            <person name="Hannick L.I."/>
            <person name="Bidwell S."/>
            <person name="Joardar V."/>
            <person name="Thiagarajan M."/>
            <person name="Amedeo P."/>
            <person name="Galinsky K.J."/>
            <person name="Schobel S."/>
            <person name="Inman J."/>
            <person name="Hostetler J."/>
            <person name="Miller J."/>
            <person name="Hammond M."/>
            <person name="Megy K."/>
            <person name="Lawson D."/>
            <person name="Kodira C."/>
            <person name="Sutton G."/>
            <person name="Meyer J."/>
            <person name="Hill C.A."/>
            <person name="Birren B."/>
            <person name="Nene V."/>
            <person name="Collins F."/>
            <person name="Alarcon-Chaidez F."/>
            <person name="Wikel S."/>
            <person name="Strausberg R."/>
        </authorList>
    </citation>
    <scope>NUCLEOTIDE SEQUENCE [LARGE SCALE GENOMIC DNA]</scope>
    <source>
        <strain evidence="13">Wikel</strain>
        <strain evidence="11">Wikel colony</strain>
    </source>
</reference>
<evidence type="ECO:0000256" key="2">
    <source>
        <dbReference type="ARBA" id="ARBA00022723"/>
    </source>
</evidence>
<dbReference type="GO" id="GO:0005634">
    <property type="term" value="C:nucleus"/>
    <property type="evidence" value="ECO:0000318"/>
    <property type="project" value="GO_Central"/>
</dbReference>
<dbReference type="GO" id="GO:0000981">
    <property type="term" value="F:DNA-binding transcription factor activity, RNA polymerase II-specific"/>
    <property type="evidence" value="ECO:0000318"/>
    <property type="project" value="GO_Central"/>
</dbReference>
<keyword evidence="5" id="KW-0862">Zinc</keyword>
<evidence type="ECO:0000256" key="1">
    <source>
        <dbReference type="ARBA" id="ARBA00004123"/>
    </source>
</evidence>
<dbReference type="EMBL" id="ABJB010456699">
    <property type="status" value="NOT_ANNOTATED_CDS"/>
    <property type="molecule type" value="Genomic_DNA"/>
</dbReference>
<evidence type="ECO:0000256" key="4">
    <source>
        <dbReference type="ARBA" id="ARBA00022771"/>
    </source>
</evidence>
<dbReference type="EMBL" id="DS800715">
    <property type="protein sequence ID" value="EEC10646.1"/>
    <property type="molecule type" value="Genomic_DNA"/>
</dbReference>
<organism>
    <name type="scientific">Ixodes scapularis</name>
    <name type="common">Black-legged tick</name>
    <name type="synonym">Deer tick</name>
    <dbReference type="NCBI Taxonomy" id="6945"/>
    <lineage>
        <taxon>Eukaryota</taxon>
        <taxon>Metazoa</taxon>
        <taxon>Ecdysozoa</taxon>
        <taxon>Arthropoda</taxon>
        <taxon>Chelicerata</taxon>
        <taxon>Arachnida</taxon>
        <taxon>Acari</taxon>
        <taxon>Parasitiformes</taxon>
        <taxon>Ixodida</taxon>
        <taxon>Ixodoidea</taxon>
        <taxon>Ixodidae</taxon>
        <taxon>Ixodinae</taxon>
        <taxon>Ixodes</taxon>
    </lineage>
</organism>
<evidence type="ECO:0000256" key="8">
    <source>
        <dbReference type="PROSITE-ProRule" id="PRU00042"/>
    </source>
</evidence>
<sequence>MGIRMFRCYVRGYGTRNENTVKTVLHHRKDHVRMKLLQCQVCDSGARDRWTPCGPTRGDNPDVEQESDRDVAEKKTPRPLKGIRIFSCNICGFSISFENRAMRHRLLHFEPRCGTCGEEFALHASLVEHVQSYFSAKLYQCVLCLLRFKNEGHLKGHVRTHTGERPFACGVCDAKFLRKHTLALHAKRHTGERPFACHLCPEAFIRKCSLQVHLKSHERK</sequence>
<evidence type="ECO:0000259" key="10">
    <source>
        <dbReference type="PROSITE" id="PS50157"/>
    </source>
</evidence>
<evidence type="ECO:0000256" key="3">
    <source>
        <dbReference type="ARBA" id="ARBA00022737"/>
    </source>
</evidence>
<dbReference type="VEuPathDB" id="VectorBase:ISCP_007383"/>
<feature type="domain" description="C2H2-type" evidence="10">
    <location>
        <begin position="195"/>
        <end position="220"/>
    </location>
</feature>
<evidence type="ECO:0000256" key="7">
    <source>
        <dbReference type="ARBA" id="ARBA00023242"/>
    </source>
</evidence>
<dbReference type="PANTHER" id="PTHR24404">
    <property type="entry name" value="ZINC FINGER PROTEIN"/>
    <property type="match status" value="1"/>
</dbReference>
<accession>B7PVM4</accession>
<evidence type="ECO:0000256" key="5">
    <source>
        <dbReference type="ARBA" id="ARBA00022833"/>
    </source>
</evidence>
<keyword evidence="7" id="KW-0539">Nucleus</keyword>
<keyword evidence="2" id="KW-0479">Metal-binding</keyword>
<keyword evidence="3" id="KW-0677">Repeat</keyword>
<dbReference type="STRING" id="6945.B7PVM4"/>
<dbReference type="VEuPathDB" id="VectorBase:ISCI019862"/>
<dbReference type="InterPro" id="IPR036236">
    <property type="entry name" value="Znf_C2H2_sf"/>
</dbReference>
<dbReference type="EMBL" id="ABJB010465134">
    <property type="status" value="NOT_ANNOTATED_CDS"/>
    <property type="molecule type" value="Genomic_DNA"/>
</dbReference>
<comment type="subcellular location">
    <subcellularLocation>
        <location evidence="1">Nucleus</location>
    </subcellularLocation>
</comment>
<feature type="compositionally biased region" description="Basic and acidic residues" evidence="9">
    <location>
        <begin position="66"/>
        <end position="75"/>
    </location>
</feature>
<dbReference type="GO" id="GO:0000977">
    <property type="term" value="F:RNA polymerase II transcription regulatory region sequence-specific DNA binding"/>
    <property type="evidence" value="ECO:0000318"/>
    <property type="project" value="GO_Central"/>
</dbReference>
<dbReference type="PANTHER" id="PTHR24404:SF114">
    <property type="entry name" value="KLUMPFUSS, ISOFORM B-RELATED"/>
    <property type="match status" value="1"/>
</dbReference>
<dbReference type="PROSITE" id="PS00028">
    <property type="entry name" value="ZINC_FINGER_C2H2_1"/>
    <property type="match status" value="4"/>
</dbReference>
<dbReference type="EnsemblMetazoa" id="ISCW019862-RA">
    <property type="protein sequence ID" value="ISCW019862-PA"/>
    <property type="gene ID" value="ISCW019862"/>
</dbReference>
<dbReference type="VEuPathDB" id="VectorBase:ISCW019862"/>
<dbReference type="GO" id="GO:0006357">
    <property type="term" value="P:regulation of transcription by RNA polymerase II"/>
    <property type="evidence" value="ECO:0000318"/>
    <property type="project" value="GO_Central"/>
</dbReference>
<evidence type="ECO:0000313" key="12">
    <source>
        <dbReference type="EnsemblMetazoa" id="ISCW019862-PA"/>
    </source>
</evidence>
<dbReference type="FunFam" id="3.30.160.60:FF:002343">
    <property type="entry name" value="Zinc finger protein 33A"/>
    <property type="match status" value="1"/>
</dbReference>
<evidence type="ECO:0000313" key="13">
    <source>
        <dbReference type="Proteomes" id="UP000001555"/>
    </source>
</evidence>
<evidence type="ECO:0000256" key="6">
    <source>
        <dbReference type="ARBA" id="ARBA00023125"/>
    </source>
</evidence>
<keyword evidence="13" id="KW-1185">Reference proteome</keyword>
<dbReference type="SUPFAM" id="SSF57667">
    <property type="entry name" value="beta-beta-alpha zinc fingers"/>
    <property type="match status" value="3"/>
</dbReference>
<feature type="domain" description="C2H2-type" evidence="10">
    <location>
        <begin position="167"/>
        <end position="194"/>
    </location>
</feature>
<keyword evidence="4 8" id="KW-0863">Zinc-finger</keyword>
<evidence type="ECO:0000313" key="11">
    <source>
        <dbReference type="EMBL" id="EEC10646.1"/>
    </source>
</evidence>
<proteinExistence type="predicted"/>
<dbReference type="FunFam" id="3.30.160.60:FF:000446">
    <property type="entry name" value="Zinc finger protein"/>
    <property type="match status" value="1"/>
</dbReference>
<dbReference type="PROSITE" id="PS50157">
    <property type="entry name" value="ZINC_FINGER_C2H2_2"/>
    <property type="match status" value="3"/>
</dbReference>
<name>B7PVM4_IXOSC</name>
<dbReference type="GO" id="GO:0008270">
    <property type="term" value="F:zinc ion binding"/>
    <property type="evidence" value="ECO:0007669"/>
    <property type="project" value="UniProtKB-KW"/>
</dbReference>
<dbReference type="InterPro" id="IPR050589">
    <property type="entry name" value="Ikaros_C2H2-ZF"/>
</dbReference>
<dbReference type="OrthoDB" id="1405595at2759"/>
<dbReference type="InParanoid" id="B7PVM4"/>
<dbReference type="PaxDb" id="6945-B7PVM4"/>
<evidence type="ECO:0000256" key="9">
    <source>
        <dbReference type="SAM" id="MobiDB-lite"/>
    </source>
</evidence>
<dbReference type="Proteomes" id="UP000001555">
    <property type="component" value="Unassembled WGS sequence"/>
</dbReference>
<feature type="domain" description="C2H2-type" evidence="10">
    <location>
        <begin position="139"/>
        <end position="166"/>
    </location>
</feature>
<dbReference type="InterPro" id="IPR013087">
    <property type="entry name" value="Znf_C2H2_type"/>
</dbReference>
<dbReference type="AlphaFoldDB" id="B7PVM4"/>
<dbReference type="SMART" id="SM00355">
    <property type="entry name" value="ZnF_C2H2"/>
    <property type="match status" value="5"/>
</dbReference>
<dbReference type="Pfam" id="PF00096">
    <property type="entry name" value="zf-C2H2"/>
    <property type="match status" value="2"/>
</dbReference>
<reference evidence="12" key="2">
    <citation type="submission" date="2020-05" db="UniProtKB">
        <authorList>
            <consortium name="EnsemblMetazoa"/>
        </authorList>
    </citation>
    <scope>IDENTIFICATION</scope>
    <source>
        <strain evidence="12">wikel</strain>
    </source>
</reference>
<dbReference type="HOGENOM" id="CLU_002678_2_1_1"/>